<evidence type="ECO:0000256" key="2">
    <source>
        <dbReference type="PROSITE-ProRule" id="PRU00335"/>
    </source>
</evidence>
<dbReference type="GO" id="GO:0003700">
    <property type="term" value="F:DNA-binding transcription factor activity"/>
    <property type="evidence" value="ECO:0007669"/>
    <property type="project" value="TreeGrafter"/>
</dbReference>
<gene>
    <name evidence="4" type="ORF">M2A_0254</name>
</gene>
<dbReference type="GO" id="GO:0000976">
    <property type="term" value="F:transcription cis-regulatory region binding"/>
    <property type="evidence" value="ECO:0007669"/>
    <property type="project" value="TreeGrafter"/>
</dbReference>
<dbReference type="PANTHER" id="PTHR30055">
    <property type="entry name" value="HTH-TYPE TRANSCRIPTIONAL REGULATOR RUTR"/>
    <property type="match status" value="1"/>
</dbReference>
<dbReference type="InterPro" id="IPR001647">
    <property type="entry name" value="HTH_TetR"/>
</dbReference>
<evidence type="ECO:0000313" key="4">
    <source>
        <dbReference type="EMBL" id="GAK43755.1"/>
    </source>
</evidence>
<feature type="DNA-binding region" description="H-T-H motif" evidence="2">
    <location>
        <begin position="35"/>
        <end position="54"/>
    </location>
</feature>
<keyword evidence="1 2" id="KW-0238">DNA-binding</keyword>
<dbReference type="eggNOG" id="COG1309">
    <property type="taxonomic scope" value="Bacteria"/>
</dbReference>
<dbReference type="SUPFAM" id="SSF46689">
    <property type="entry name" value="Homeodomain-like"/>
    <property type="match status" value="1"/>
</dbReference>
<dbReference type="Gene3D" id="1.10.357.10">
    <property type="entry name" value="Tetracycline Repressor, domain 2"/>
    <property type="match status" value="1"/>
</dbReference>
<reference evidence="4 5" key="1">
    <citation type="submission" date="2014-07" db="EMBL/GenBank/DDBJ databases">
        <title>Tepidicaulis marinum gen. nov., sp. nov., a novel marine bacterium denitrifying nitrate to nitrous oxide strictly under microaerobic conditions.</title>
        <authorList>
            <person name="Takeuchi M."/>
            <person name="Yamagishi T."/>
            <person name="Kamagata Y."/>
            <person name="Oshima K."/>
            <person name="Hattori M."/>
            <person name="Katayama T."/>
            <person name="Hanada S."/>
            <person name="Tamaki H."/>
            <person name="Marumo K."/>
            <person name="Maeda H."/>
            <person name="Nedachi M."/>
            <person name="Iwasaki W."/>
            <person name="Suwa Y."/>
            <person name="Sakata S."/>
        </authorList>
    </citation>
    <scope>NUCLEOTIDE SEQUENCE [LARGE SCALE GENOMIC DNA]</scope>
    <source>
        <strain evidence="4 5">MA2</strain>
    </source>
</reference>
<evidence type="ECO:0000313" key="5">
    <source>
        <dbReference type="Proteomes" id="UP000028702"/>
    </source>
</evidence>
<evidence type="ECO:0000259" key="3">
    <source>
        <dbReference type="PROSITE" id="PS50977"/>
    </source>
</evidence>
<proteinExistence type="predicted"/>
<protein>
    <submittedName>
        <fullName evidence="4">TetR family transcriptional regulator</fullName>
    </submittedName>
</protein>
<dbReference type="AlphaFoldDB" id="A0A081B6T7"/>
<evidence type="ECO:0000256" key="1">
    <source>
        <dbReference type="ARBA" id="ARBA00023125"/>
    </source>
</evidence>
<dbReference type="EMBL" id="BBIO01000001">
    <property type="protein sequence ID" value="GAK43755.1"/>
    <property type="molecule type" value="Genomic_DNA"/>
</dbReference>
<feature type="domain" description="HTH tetR-type" evidence="3">
    <location>
        <begin position="12"/>
        <end position="72"/>
    </location>
</feature>
<organism evidence="4 5">
    <name type="scientific">Tepidicaulis marinus</name>
    <dbReference type="NCBI Taxonomy" id="1333998"/>
    <lineage>
        <taxon>Bacteria</taxon>
        <taxon>Pseudomonadati</taxon>
        <taxon>Pseudomonadota</taxon>
        <taxon>Alphaproteobacteria</taxon>
        <taxon>Hyphomicrobiales</taxon>
        <taxon>Parvibaculaceae</taxon>
        <taxon>Tepidicaulis</taxon>
    </lineage>
</organism>
<keyword evidence="5" id="KW-1185">Reference proteome</keyword>
<sequence>MEHTAPARPLFEERESAILAAARELFQREDWELVTIDEIAAKAQIGKGTVYKHVASKDELYARLAMEIDRRLLARIEAIDDAAPPLDQLAAYTAAFWQLADLPPEERNLMQYCGRVSFRRRLPVPMRADWGMIEQQLRDRLLAILRAGVNAELIEPRPDDLLLFGVQSALHGAVRLAWRSGSGTGRPERTAELTRFILMGILTKQGRKQLKKGLALSP</sequence>
<name>A0A081B6T7_9HYPH</name>
<dbReference type="Gene3D" id="1.10.10.60">
    <property type="entry name" value="Homeodomain-like"/>
    <property type="match status" value="1"/>
</dbReference>
<comment type="caution">
    <text evidence="4">The sequence shown here is derived from an EMBL/GenBank/DDBJ whole genome shotgun (WGS) entry which is preliminary data.</text>
</comment>
<dbReference type="RefSeq" id="WP_052379110.1">
    <property type="nucleotide sequence ID" value="NZ_BBIO01000001.1"/>
</dbReference>
<dbReference type="PRINTS" id="PR00455">
    <property type="entry name" value="HTHTETR"/>
</dbReference>
<dbReference type="PANTHER" id="PTHR30055:SF209">
    <property type="entry name" value="POSSIBLE TRANSCRIPTIONAL REGULATORY PROTEIN (PROBABLY TETR-FAMILY)"/>
    <property type="match status" value="1"/>
</dbReference>
<dbReference type="InterPro" id="IPR050109">
    <property type="entry name" value="HTH-type_TetR-like_transc_reg"/>
</dbReference>
<dbReference type="STRING" id="1333998.M2A_0254"/>
<dbReference type="Pfam" id="PF00440">
    <property type="entry name" value="TetR_N"/>
    <property type="match status" value="1"/>
</dbReference>
<dbReference type="PROSITE" id="PS50977">
    <property type="entry name" value="HTH_TETR_2"/>
    <property type="match status" value="1"/>
</dbReference>
<dbReference type="InterPro" id="IPR009057">
    <property type="entry name" value="Homeodomain-like_sf"/>
</dbReference>
<accession>A0A081B6T7</accession>
<dbReference type="Proteomes" id="UP000028702">
    <property type="component" value="Unassembled WGS sequence"/>
</dbReference>